<proteinExistence type="predicted"/>
<keyword evidence="4" id="KW-1185">Reference proteome</keyword>
<evidence type="ECO:0000256" key="2">
    <source>
        <dbReference type="SAM" id="SignalP"/>
    </source>
</evidence>
<feature type="region of interest" description="Disordered" evidence="1">
    <location>
        <begin position="220"/>
        <end position="264"/>
    </location>
</feature>
<reference evidence="4" key="1">
    <citation type="journal article" date="2019" name="Int. J. Syst. Evol. Microbiol.">
        <title>The Global Catalogue of Microorganisms (GCM) 10K type strain sequencing project: providing services to taxonomists for standard genome sequencing and annotation.</title>
        <authorList>
            <consortium name="The Broad Institute Genomics Platform"/>
            <consortium name="The Broad Institute Genome Sequencing Center for Infectious Disease"/>
            <person name="Wu L."/>
            <person name="Ma J."/>
        </authorList>
    </citation>
    <scope>NUCLEOTIDE SEQUENCE [LARGE SCALE GENOMIC DNA]</scope>
    <source>
        <strain evidence="4">JCM 17923</strain>
    </source>
</reference>
<keyword evidence="2" id="KW-0732">Signal</keyword>
<evidence type="ECO:0008006" key="5">
    <source>
        <dbReference type="Google" id="ProtNLM"/>
    </source>
</evidence>
<evidence type="ECO:0000313" key="3">
    <source>
        <dbReference type="EMBL" id="GAA4358909.1"/>
    </source>
</evidence>
<dbReference type="EMBL" id="BAABGZ010000028">
    <property type="protein sequence ID" value="GAA4358909.1"/>
    <property type="molecule type" value="Genomic_DNA"/>
</dbReference>
<feature type="signal peptide" evidence="2">
    <location>
        <begin position="1"/>
        <end position="26"/>
    </location>
</feature>
<name>A0ABP8IHF3_9BACT</name>
<feature type="chain" id="PRO_5045825288" description="DUF481 domain-containing protein" evidence="2">
    <location>
        <begin position="27"/>
        <end position="321"/>
    </location>
</feature>
<accession>A0ABP8IHF3</accession>
<dbReference type="RefSeq" id="WP_345236392.1">
    <property type="nucleotide sequence ID" value="NZ_BAABGZ010000028.1"/>
</dbReference>
<evidence type="ECO:0000313" key="4">
    <source>
        <dbReference type="Proteomes" id="UP001501153"/>
    </source>
</evidence>
<organism evidence="3 4">
    <name type="scientific">Hymenobacter saemangeumensis</name>
    <dbReference type="NCBI Taxonomy" id="1084522"/>
    <lineage>
        <taxon>Bacteria</taxon>
        <taxon>Pseudomonadati</taxon>
        <taxon>Bacteroidota</taxon>
        <taxon>Cytophagia</taxon>
        <taxon>Cytophagales</taxon>
        <taxon>Hymenobacteraceae</taxon>
        <taxon>Hymenobacter</taxon>
    </lineage>
</organism>
<comment type="caution">
    <text evidence="3">The sequence shown here is derived from an EMBL/GenBank/DDBJ whole genome shotgun (WGS) entry which is preliminary data.</text>
</comment>
<evidence type="ECO:0000256" key="1">
    <source>
        <dbReference type="SAM" id="MobiDB-lite"/>
    </source>
</evidence>
<protein>
    <recommendedName>
        <fullName evidence="5">DUF481 domain-containing protein</fullName>
    </recommendedName>
</protein>
<dbReference type="Proteomes" id="UP001501153">
    <property type="component" value="Unassembled WGS sequence"/>
</dbReference>
<feature type="compositionally biased region" description="Gly residues" evidence="1">
    <location>
        <begin position="232"/>
        <end position="247"/>
    </location>
</feature>
<gene>
    <name evidence="3" type="ORF">GCM10023185_24990</name>
</gene>
<sequence>MRFTKAFWQWAGALLLQAVVGQLALGQDLGSSPPTSPPTGPADSTARRGGFTALLSYGSNSTFFGRTQTTRYPYAAGELTYKSRFGVWGSVVSYSLFATSSFVDETDFSVGWDGDLSKKVDASASYSRFVFADNSPLVKSSVNNSLDAYLGLDWGHVYSRLNAAYLFGQSSDFFVVLDNSRYFEIDKVLTPKAYLAIEPRVSVTAGTQYFAETSIEQQQARGNIPRPVVPGRGSGSGPGQGTGGVGGPPTTTPTPAPTTTTTTTTTTRFQLLSYELRVPVTYTLGKWSAQVAWRYVVPLNLLPDDVSTARSFFTTSLSLNL</sequence>